<comment type="caution">
    <text evidence="2">The sequence shown here is derived from an EMBL/GenBank/DDBJ whole genome shotgun (WGS) entry which is preliminary data.</text>
</comment>
<dbReference type="Pfam" id="PF05699">
    <property type="entry name" value="Dimer_Tnp_hAT"/>
    <property type="match status" value="1"/>
</dbReference>
<keyword evidence="3" id="KW-1185">Reference proteome</keyword>
<feature type="non-terminal residue" evidence="2">
    <location>
        <position position="1"/>
    </location>
</feature>
<evidence type="ECO:0000259" key="1">
    <source>
        <dbReference type="Pfam" id="PF05699"/>
    </source>
</evidence>
<proteinExistence type="predicted"/>
<dbReference type="SUPFAM" id="SSF53098">
    <property type="entry name" value="Ribonuclease H-like"/>
    <property type="match status" value="1"/>
</dbReference>
<feature type="domain" description="HAT C-terminal dimerisation" evidence="1">
    <location>
        <begin position="35"/>
        <end position="113"/>
    </location>
</feature>
<dbReference type="Proteomes" id="UP000265520">
    <property type="component" value="Unassembled WGS sequence"/>
</dbReference>
<dbReference type="EMBL" id="LXQA010093685">
    <property type="protein sequence ID" value="MCI14761.1"/>
    <property type="molecule type" value="Genomic_DNA"/>
</dbReference>
<dbReference type="PANTHER" id="PTHR23272:SF166">
    <property type="entry name" value="ZINC FINGER BED DOMAIN-CONTAINING PROTEIN RICESLEEPER 2-LIKE ISOFORM X1"/>
    <property type="match status" value="1"/>
</dbReference>
<accession>A0A392PRP4</accession>
<dbReference type="AlphaFoldDB" id="A0A392PRP4"/>
<dbReference type="InterPro" id="IPR012337">
    <property type="entry name" value="RNaseH-like_sf"/>
</dbReference>
<reference evidence="2 3" key="1">
    <citation type="journal article" date="2018" name="Front. Plant Sci.">
        <title>Red Clover (Trifolium pratense) and Zigzag Clover (T. medium) - A Picture of Genomic Similarities and Differences.</title>
        <authorList>
            <person name="Dluhosova J."/>
            <person name="Istvanek J."/>
            <person name="Nedelnik J."/>
            <person name="Repkova J."/>
        </authorList>
    </citation>
    <scope>NUCLEOTIDE SEQUENCE [LARGE SCALE GENOMIC DNA]</scope>
    <source>
        <strain evidence="3">cv. 10/8</strain>
        <tissue evidence="2">Leaf</tissue>
    </source>
</reference>
<organism evidence="2 3">
    <name type="scientific">Trifolium medium</name>
    <dbReference type="NCBI Taxonomy" id="97028"/>
    <lineage>
        <taxon>Eukaryota</taxon>
        <taxon>Viridiplantae</taxon>
        <taxon>Streptophyta</taxon>
        <taxon>Embryophyta</taxon>
        <taxon>Tracheophyta</taxon>
        <taxon>Spermatophyta</taxon>
        <taxon>Magnoliopsida</taxon>
        <taxon>eudicotyledons</taxon>
        <taxon>Gunneridae</taxon>
        <taxon>Pentapetalae</taxon>
        <taxon>rosids</taxon>
        <taxon>fabids</taxon>
        <taxon>Fabales</taxon>
        <taxon>Fabaceae</taxon>
        <taxon>Papilionoideae</taxon>
        <taxon>50 kb inversion clade</taxon>
        <taxon>NPAAA clade</taxon>
        <taxon>Hologalegina</taxon>
        <taxon>IRL clade</taxon>
        <taxon>Trifolieae</taxon>
        <taxon>Trifolium</taxon>
    </lineage>
</organism>
<sequence>STSTQQMKPDKVMIEYREYVEKERQERYAGGVTQLDLYLKEADKDYRNALQYWKYYENNYDILAKLARDVLSIPIITVASESAFSHGSNILNKYRSWMLSENLQALVCSHNWLFGFSPSDQYEDVVEDTRKIGINLTKQESKCHCVHENRTNDS</sequence>
<name>A0A392PRP4_9FABA</name>
<protein>
    <submittedName>
        <fullName evidence="2">Zinc finger BED domain-containing protein DAYSLEEPER-like</fullName>
    </submittedName>
</protein>
<dbReference type="GO" id="GO:0046983">
    <property type="term" value="F:protein dimerization activity"/>
    <property type="evidence" value="ECO:0007669"/>
    <property type="project" value="InterPro"/>
</dbReference>
<dbReference type="PANTHER" id="PTHR23272">
    <property type="entry name" value="BED FINGER-RELATED"/>
    <property type="match status" value="1"/>
</dbReference>
<evidence type="ECO:0000313" key="2">
    <source>
        <dbReference type="EMBL" id="MCI14761.1"/>
    </source>
</evidence>
<evidence type="ECO:0000313" key="3">
    <source>
        <dbReference type="Proteomes" id="UP000265520"/>
    </source>
</evidence>
<dbReference type="InterPro" id="IPR008906">
    <property type="entry name" value="HATC_C_dom"/>
</dbReference>